<dbReference type="InterPro" id="IPR046848">
    <property type="entry name" value="E_motif"/>
</dbReference>
<dbReference type="PROSITE" id="PS51375">
    <property type="entry name" value="PPR"/>
    <property type="match status" value="5"/>
</dbReference>
<feature type="repeat" description="PPR" evidence="2">
    <location>
        <begin position="167"/>
        <end position="201"/>
    </location>
</feature>
<feature type="repeat" description="PPR" evidence="2">
    <location>
        <begin position="237"/>
        <end position="267"/>
    </location>
</feature>
<feature type="region of interest" description="Disordered" evidence="3">
    <location>
        <begin position="1"/>
        <end position="72"/>
    </location>
</feature>
<dbReference type="FunFam" id="1.25.40.10:FF:000344">
    <property type="entry name" value="Pentatricopeptide repeat-containing protein"/>
    <property type="match status" value="1"/>
</dbReference>
<dbReference type="EMBL" id="LR746265">
    <property type="protein sequence ID" value="CAA7391688.1"/>
    <property type="molecule type" value="Genomic_DNA"/>
</dbReference>
<dbReference type="PANTHER" id="PTHR47926">
    <property type="entry name" value="PENTATRICOPEPTIDE REPEAT-CONTAINING PROTEIN"/>
    <property type="match status" value="1"/>
</dbReference>
<evidence type="ECO:0000313" key="4">
    <source>
        <dbReference type="EMBL" id="CAA7391688.1"/>
    </source>
</evidence>
<evidence type="ECO:0000313" key="5">
    <source>
        <dbReference type="Proteomes" id="UP000663760"/>
    </source>
</evidence>
<dbReference type="NCBIfam" id="TIGR00756">
    <property type="entry name" value="PPR"/>
    <property type="match status" value="2"/>
</dbReference>
<dbReference type="OrthoDB" id="1882394at2759"/>
<protein>
    <submittedName>
        <fullName evidence="4">Uncharacterized protein</fullName>
    </submittedName>
</protein>
<accession>A0A7I8K3N4</accession>
<dbReference type="PANTHER" id="PTHR47926:SF515">
    <property type="entry name" value="UMP-CMP KINASE"/>
    <property type="match status" value="1"/>
</dbReference>
<keyword evidence="5" id="KW-1185">Reference proteome</keyword>
<dbReference type="Gene3D" id="1.25.40.10">
    <property type="entry name" value="Tetratricopeptide repeat domain"/>
    <property type="match status" value="4"/>
</dbReference>
<dbReference type="Proteomes" id="UP000663760">
    <property type="component" value="Chromosome 2"/>
</dbReference>
<feature type="repeat" description="PPR" evidence="2">
    <location>
        <begin position="398"/>
        <end position="428"/>
    </location>
</feature>
<organism evidence="4 5">
    <name type="scientific">Spirodela intermedia</name>
    <name type="common">Intermediate duckweed</name>
    <dbReference type="NCBI Taxonomy" id="51605"/>
    <lineage>
        <taxon>Eukaryota</taxon>
        <taxon>Viridiplantae</taxon>
        <taxon>Streptophyta</taxon>
        <taxon>Embryophyta</taxon>
        <taxon>Tracheophyta</taxon>
        <taxon>Spermatophyta</taxon>
        <taxon>Magnoliopsida</taxon>
        <taxon>Liliopsida</taxon>
        <taxon>Araceae</taxon>
        <taxon>Lemnoideae</taxon>
        <taxon>Spirodela</taxon>
    </lineage>
</organism>
<feature type="compositionally biased region" description="Basic and acidic residues" evidence="3">
    <location>
        <begin position="29"/>
        <end position="44"/>
    </location>
</feature>
<keyword evidence="1" id="KW-0677">Repeat</keyword>
<sequence length="534" mass="58796">MELLRPSPVGLIRQSICSSTPKSRRRKMKWEQQRRPRPPRRAEQENPPGGSGGVVYPKSAPTPLLVGRRSPQAQSREELLEQVLADLEASVDRGVCIEAGMLASVLETCSQLGSVDQGIRLRRLIPPALRKNFSLSSKLVRLYASCGLLDEAHRLFDEIPQGHRARSAFPWNSLISGYADLGLYEDAVALYHQMEEDGVEPDQFTFPRVLKACAGLRSNELGEAAHRHAVRAGFGSDPFVLNALVDMYAKCGDIDKACRIFAKITHRDAVTWNSMLTGFARHGLFSEALEVFKGMLSAGTMPDPVAVSTILAGAPSLRLGAEIHGWVLRRGLVDDLSVGNALIGMYGGQNLPGGARSVFASMPEKDVVSWNAMIRAHRRDERALTIFRQMEDAGVEPDRVTFVSLLAACANTGLVEEGRELFAAMEERHRMKPGIEHYGCIVNLLGRAGLVEEAYETVKKMEFDGGPTVWGALLYACSLHRNVAIAEAAAAALFELEPDNAHNFELLVKVYGDAGRWEDAERVRRMIRERGLDS</sequence>
<evidence type="ECO:0000256" key="3">
    <source>
        <dbReference type="SAM" id="MobiDB-lite"/>
    </source>
</evidence>
<gene>
    <name evidence="4" type="ORF">SI8410_02002947</name>
</gene>
<name>A0A7I8K3N4_SPIIN</name>
<proteinExistence type="predicted"/>
<dbReference type="AlphaFoldDB" id="A0A7I8K3N4"/>
<evidence type="ECO:0000256" key="2">
    <source>
        <dbReference type="PROSITE-ProRule" id="PRU00708"/>
    </source>
</evidence>
<dbReference type="Pfam" id="PF13041">
    <property type="entry name" value="PPR_2"/>
    <property type="match status" value="3"/>
</dbReference>
<feature type="repeat" description="PPR" evidence="2">
    <location>
        <begin position="268"/>
        <end position="302"/>
    </location>
</feature>
<dbReference type="Pfam" id="PF20431">
    <property type="entry name" value="E_motif"/>
    <property type="match status" value="1"/>
</dbReference>
<reference evidence="4" key="1">
    <citation type="submission" date="2020-02" db="EMBL/GenBank/DDBJ databases">
        <authorList>
            <person name="Scholz U."/>
            <person name="Mascher M."/>
            <person name="Fiebig A."/>
        </authorList>
    </citation>
    <scope>NUCLEOTIDE SEQUENCE</scope>
</reference>
<dbReference type="InterPro" id="IPR002885">
    <property type="entry name" value="PPR_rpt"/>
</dbReference>
<dbReference type="SUPFAM" id="SSF48452">
    <property type="entry name" value="TPR-like"/>
    <property type="match status" value="1"/>
</dbReference>
<evidence type="ECO:0000256" key="1">
    <source>
        <dbReference type="ARBA" id="ARBA00022737"/>
    </source>
</evidence>
<dbReference type="InterPro" id="IPR046960">
    <property type="entry name" value="PPR_At4g14850-like_plant"/>
</dbReference>
<dbReference type="GO" id="GO:0003723">
    <property type="term" value="F:RNA binding"/>
    <property type="evidence" value="ECO:0007669"/>
    <property type="project" value="InterPro"/>
</dbReference>
<dbReference type="Pfam" id="PF01535">
    <property type="entry name" value="PPR"/>
    <property type="match status" value="3"/>
</dbReference>
<dbReference type="GO" id="GO:0009451">
    <property type="term" value="P:RNA modification"/>
    <property type="evidence" value="ECO:0007669"/>
    <property type="project" value="InterPro"/>
</dbReference>
<feature type="repeat" description="PPR" evidence="2">
    <location>
        <begin position="500"/>
        <end position="534"/>
    </location>
</feature>
<dbReference type="InterPro" id="IPR011990">
    <property type="entry name" value="TPR-like_helical_dom_sf"/>
</dbReference>
<dbReference type="FunFam" id="1.25.40.10:FF:000090">
    <property type="entry name" value="Pentatricopeptide repeat-containing protein, chloroplastic"/>
    <property type="match status" value="1"/>
</dbReference>